<dbReference type="SUPFAM" id="SSF102645">
    <property type="entry name" value="CoaB-like"/>
    <property type="match status" value="1"/>
</dbReference>
<comment type="function">
    <text evidence="3">Catalyzes two sequential steps in the biosynthesis of coenzyme A. In the first step cysteine is conjugated to 4'-phosphopantothenate to form 4-phosphopantothenoylcysteine. In the second step the latter compound is decarboxylated to form 4'-phosphopantotheine.</text>
</comment>
<feature type="binding site" evidence="3">
    <location>
        <begin position="270"/>
        <end position="273"/>
    </location>
    <ligand>
        <name>CTP</name>
        <dbReference type="ChEBI" id="CHEBI:37563"/>
    </ligand>
</feature>
<accession>A0AA37WYS9</accession>
<dbReference type="Pfam" id="PF04127">
    <property type="entry name" value="DFP"/>
    <property type="match status" value="1"/>
</dbReference>
<dbReference type="EMBL" id="BSPO01000014">
    <property type="protein sequence ID" value="GLS84919.1"/>
    <property type="molecule type" value="Genomic_DNA"/>
</dbReference>
<dbReference type="GO" id="GO:0010181">
    <property type="term" value="F:FMN binding"/>
    <property type="evidence" value="ECO:0007669"/>
    <property type="project" value="UniProtKB-UniRule"/>
</dbReference>
<dbReference type="GO" id="GO:0004632">
    <property type="term" value="F:phosphopantothenate--cysteine ligase activity"/>
    <property type="evidence" value="ECO:0007669"/>
    <property type="project" value="UniProtKB-UniRule"/>
</dbReference>
<dbReference type="InterPro" id="IPR035929">
    <property type="entry name" value="CoaB-like_sf"/>
</dbReference>
<comment type="cofactor">
    <cofactor evidence="3">
        <name>Mg(2+)</name>
        <dbReference type="ChEBI" id="CHEBI:18420"/>
    </cofactor>
</comment>
<evidence type="ECO:0000256" key="4">
    <source>
        <dbReference type="RuleBase" id="RU364078"/>
    </source>
</evidence>
<keyword evidence="3 4" id="KW-0436">Ligase</keyword>
<dbReference type="GO" id="GO:0004633">
    <property type="term" value="F:phosphopantothenoylcysteine decarboxylase activity"/>
    <property type="evidence" value="ECO:0007669"/>
    <property type="project" value="UniProtKB-UniRule"/>
</dbReference>
<feature type="region of interest" description="Phosphopantothenate--cysteine ligase" evidence="3">
    <location>
        <begin position="156"/>
        <end position="362"/>
    </location>
</feature>
<proteinExistence type="inferred from homology"/>
<feature type="binding site" evidence="3">
    <location>
        <position position="306"/>
    </location>
    <ligand>
        <name>CTP</name>
        <dbReference type="ChEBI" id="CHEBI:37563"/>
    </ligand>
</feature>
<keyword evidence="1 3" id="KW-0210">Decarboxylase</keyword>
<evidence type="ECO:0000256" key="1">
    <source>
        <dbReference type="ARBA" id="ARBA00022793"/>
    </source>
</evidence>
<evidence type="ECO:0000313" key="7">
    <source>
        <dbReference type="EMBL" id="GLS84919.1"/>
    </source>
</evidence>
<feature type="domain" description="Flavoprotein" evidence="5">
    <location>
        <begin position="2"/>
        <end position="142"/>
    </location>
</feature>
<comment type="pathway">
    <text evidence="3 4">Cofactor biosynthesis; coenzyme A biosynthesis; CoA from (R)-pantothenate: step 2/5.</text>
</comment>
<name>A0AA37WYS9_9GAMM</name>
<dbReference type="EC" id="6.3.2.5" evidence="3"/>
<comment type="catalytic activity">
    <reaction evidence="3 4">
        <text>N-[(R)-4-phosphopantothenoyl]-L-cysteine + H(+) = (R)-4'-phosphopantetheine + CO2</text>
        <dbReference type="Rhea" id="RHEA:16793"/>
        <dbReference type="ChEBI" id="CHEBI:15378"/>
        <dbReference type="ChEBI" id="CHEBI:16526"/>
        <dbReference type="ChEBI" id="CHEBI:59458"/>
        <dbReference type="ChEBI" id="CHEBI:61723"/>
        <dbReference type="EC" id="4.1.1.36"/>
    </reaction>
</comment>
<dbReference type="GO" id="GO:0015941">
    <property type="term" value="P:pantothenate catabolic process"/>
    <property type="evidence" value="ECO:0007669"/>
    <property type="project" value="InterPro"/>
</dbReference>
<dbReference type="PANTHER" id="PTHR14359">
    <property type="entry name" value="HOMO-OLIGOMERIC FLAVIN CONTAINING CYS DECARBOXYLASE FAMILY"/>
    <property type="match status" value="1"/>
</dbReference>
<keyword evidence="3" id="KW-0460">Magnesium</keyword>
<comment type="cofactor">
    <cofactor evidence="3">
        <name>FMN</name>
        <dbReference type="ChEBI" id="CHEBI:58210"/>
    </cofactor>
    <text evidence="3">Binds 1 FMN per subunit.</text>
</comment>
<evidence type="ECO:0000259" key="6">
    <source>
        <dbReference type="Pfam" id="PF04127"/>
    </source>
</evidence>
<dbReference type="SUPFAM" id="SSF52507">
    <property type="entry name" value="Homo-oligomeric flavin-containing Cys decarboxylases, HFCD"/>
    <property type="match status" value="1"/>
</dbReference>
<organism evidence="7 8">
    <name type="scientific">Paraferrimonas haliotis</name>
    <dbReference type="NCBI Taxonomy" id="2013866"/>
    <lineage>
        <taxon>Bacteria</taxon>
        <taxon>Pseudomonadati</taxon>
        <taxon>Pseudomonadota</taxon>
        <taxon>Gammaproteobacteria</taxon>
        <taxon>Alteromonadales</taxon>
        <taxon>Ferrimonadaceae</taxon>
        <taxon>Paraferrimonas</taxon>
    </lineage>
</organism>
<dbReference type="InterPro" id="IPR007085">
    <property type="entry name" value="DNA/pantothenate-metab_flavo_C"/>
</dbReference>
<dbReference type="GO" id="GO:0015937">
    <property type="term" value="P:coenzyme A biosynthetic process"/>
    <property type="evidence" value="ECO:0007669"/>
    <property type="project" value="UniProtKB-UniRule"/>
</dbReference>
<dbReference type="GO" id="GO:0046872">
    <property type="term" value="F:metal ion binding"/>
    <property type="evidence" value="ECO:0007669"/>
    <property type="project" value="UniProtKB-KW"/>
</dbReference>
<protein>
    <recommendedName>
        <fullName evidence="3">Coenzyme A biosynthesis bifunctional protein CoaBC</fullName>
    </recommendedName>
    <alternativeName>
        <fullName evidence="3">DNA/pantothenate metabolism flavoprotein</fullName>
    </alternativeName>
    <alternativeName>
        <fullName evidence="3">Phosphopantothenoylcysteine synthetase/decarboxylase</fullName>
        <shortName evidence="3">PPCS-PPCDC</shortName>
    </alternativeName>
    <domain>
        <recommendedName>
            <fullName evidence="3">Phosphopantothenoylcysteine decarboxylase</fullName>
            <shortName evidence="3">PPC decarboxylase</shortName>
            <shortName evidence="3">PPC-DC</shortName>
            <ecNumber evidence="3">4.1.1.36</ecNumber>
        </recommendedName>
        <alternativeName>
            <fullName evidence="3">CoaC</fullName>
        </alternativeName>
    </domain>
    <domain>
        <recommendedName>
            <fullName evidence="3">Phosphopantothenate--cysteine ligase</fullName>
            <ecNumber evidence="3">6.3.2.5</ecNumber>
        </recommendedName>
        <alternativeName>
            <fullName evidence="3">CoaB</fullName>
        </alternativeName>
        <alternativeName>
            <fullName evidence="3">Phosphopantothenoylcysteine synthetase</fullName>
            <shortName evidence="3">PPC synthetase</shortName>
            <shortName evidence="3">PPC-S</shortName>
        </alternativeName>
    </domain>
</protein>
<dbReference type="InterPro" id="IPR036551">
    <property type="entry name" value="Flavin_trans-like"/>
</dbReference>
<feature type="active site" description="Proton donor" evidence="3">
    <location>
        <position position="124"/>
    </location>
</feature>
<sequence length="362" mass="38814">MRVVMSQSATEFITPLTMQALSGNPVSQDLLDPAAELAMGHIELAKWADLVVVAPATANLLARMSAGMADELITTVTLATAAPIAVCPAMNQQMYHHPATQANLTTLQQRGCLIWGPAAGDQACGDVGKGRMLEPQQILEHIQATQHPQILEGKHLLITAGPTREAIDPVRYLTNKSSGKMGYALAEQALALGADVTLVSGPVSIKALQGVNTITVESAEQMHQAVMENVDNADVFIGCAAVADYKPAELATQKIKKNNTTMAIELTRNPDILADVAKRSNRPFTVGFAAETNDVAKYAKGKLANKKLDMIAANDVSKPNQGFNTDDNALTVYWPEGECALTHGHKQQIARQLLELIHQQLK</sequence>
<comment type="caution">
    <text evidence="7">The sequence shown here is derived from an EMBL/GenBank/DDBJ whole genome shotgun (WGS) entry which is preliminary data.</text>
</comment>
<comment type="catalytic activity">
    <reaction evidence="3 4">
        <text>(R)-4'-phosphopantothenate + L-cysteine + CTP = N-[(R)-4-phosphopantothenoyl]-L-cysteine + CMP + diphosphate + H(+)</text>
        <dbReference type="Rhea" id="RHEA:19397"/>
        <dbReference type="ChEBI" id="CHEBI:10986"/>
        <dbReference type="ChEBI" id="CHEBI:15378"/>
        <dbReference type="ChEBI" id="CHEBI:33019"/>
        <dbReference type="ChEBI" id="CHEBI:35235"/>
        <dbReference type="ChEBI" id="CHEBI:37563"/>
        <dbReference type="ChEBI" id="CHEBI:59458"/>
        <dbReference type="ChEBI" id="CHEBI:60377"/>
        <dbReference type="EC" id="6.3.2.5"/>
    </reaction>
</comment>
<keyword evidence="3 4" id="KW-0285">Flavoprotein</keyword>
<dbReference type="Gene3D" id="3.40.50.10300">
    <property type="entry name" value="CoaB-like"/>
    <property type="match status" value="1"/>
</dbReference>
<comment type="similarity">
    <text evidence="3 4">In the C-terminal section; belongs to the PPC synthetase family.</text>
</comment>
<dbReference type="HAMAP" id="MF_02225">
    <property type="entry name" value="CoaBC"/>
    <property type="match status" value="1"/>
</dbReference>
<feature type="binding site" evidence="3">
    <location>
        <position position="288"/>
    </location>
    <ligand>
        <name>CTP</name>
        <dbReference type="ChEBI" id="CHEBI:37563"/>
    </ligand>
</feature>
<evidence type="ECO:0000313" key="8">
    <source>
        <dbReference type="Proteomes" id="UP001157439"/>
    </source>
</evidence>
<reference evidence="7 8" key="1">
    <citation type="journal article" date="2014" name="Int. J. Syst. Evol. Microbiol.">
        <title>Complete genome sequence of Corynebacterium casei LMG S-19264T (=DSM 44701T), isolated from a smear-ripened cheese.</title>
        <authorList>
            <consortium name="US DOE Joint Genome Institute (JGI-PGF)"/>
            <person name="Walter F."/>
            <person name="Albersmeier A."/>
            <person name="Kalinowski J."/>
            <person name="Ruckert C."/>
        </authorList>
    </citation>
    <scope>NUCLEOTIDE SEQUENCE [LARGE SCALE GENOMIC DNA]</scope>
    <source>
        <strain evidence="7 8">NBRC 112785</strain>
    </source>
</reference>
<dbReference type="InterPro" id="IPR005252">
    <property type="entry name" value="CoaBC"/>
</dbReference>
<keyword evidence="8" id="KW-1185">Reference proteome</keyword>
<dbReference type="Gene3D" id="3.40.50.1950">
    <property type="entry name" value="Flavin prenyltransferase-like"/>
    <property type="match status" value="1"/>
</dbReference>
<evidence type="ECO:0000256" key="2">
    <source>
        <dbReference type="ARBA" id="ARBA00023239"/>
    </source>
</evidence>
<feature type="domain" description="DNA/pantothenate metabolism flavoprotein C-terminal" evidence="6">
    <location>
        <begin position="151"/>
        <end position="359"/>
    </location>
</feature>
<dbReference type="Proteomes" id="UP001157439">
    <property type="component" value="Unassembled WGS sequence"/>
</dbReference>
<dbReference type="EC" id="4.1.1.36" evidence="3"/>
<keyword evidence="2 3" id="KW-0456">Lyase</keyword>
<dbReference type="AlphaFoldDB" id="A0AA37WYS9"/>
<feature type="binding site" evidence="3">
    <location>
        <begin position="238"/>
        <end position="240"/>
    </location>
    <ligand>
        <name>CTP</name>
        <dbReference type="ChEBI" id="CHEBI:37563"/>
    </ligand>
</feature>
<dbReference type="InterPro" id="IPR003382">
    <property type="entry name" value="Flavoprotein"/>
</dbReference>
<comment type="function">
    <text evidence="4">Catalyzes two steps in the biosynthesis of coenzyme A. In the first step cysteine is conjugated to 4'-phosphopantothenate to form 4-phosphopantothenoylcysteine, in the latter compound is decarboxylated to form 4'-phosphopantotheine.</text>
</comment>
<comment type="similarity">
    <text evidence="3 4">In the N-terminal section; belongs to the HFCD (homo-oligomeric flavin containing Cys decarboxylase) superfamily.</text>
</comment>
<dbReference type="GO" id="GO:0071513">
    <property type="term" value="C:phosphopantothenoylcysteine decarboxylase complex"/>
    <property type="evidence" value="ECO:0007669"/>
    <property type="project" value="TreeGrafter"/>
</dbReference>
<feature type="binding site" evidence="3">
    <location>
        <position position="244"/>
    </location>
    <ligand>
        <name>CTP</name>
        <dbReference type="ChEBI" id="CHEBI:37563"/>
    </ligand>
</feature>
<dbReference type="Pfam" id="PF02441">
    <property type="entry name" value="Flavoprotein"/>
    <property type="match status" value="1"/>
</dbReference>
<dbReference type="PANTHER" id="PTHR14359:SF6">
    <property type="entry name" value="PHOSPHOPANTOTHENOYLCYSTEINE DECARBOXYLASE"/>
    <property type="match status" value="1"/>
</dbReference>
<keyword evidence="3" id="KW-0511">Multifunctional enzyme</keyword>
<evidence type="ECO:0000256" key="3">
    <source>
        <dbReference type="HAMAP-Rule" id="MF_02225"/>
    </source>
</evidence>
<gene>
    <name evidence="7" type="primary">dfp</name>
    <name evidence="3" type="synonym">coaBC</name>
    <name evidence="7" type="ORF">GCM10007894_28960</name>
</gene>
<comment type="pathway">
    <text evidence="3 4">Cofactor biosynthesis; coenzyme A biosynthesis; CoA from (R)-pantothenate: step 3/5.</text>
</comment>
<dbReference type="NCBIfam" id="TIGR00521">
    <property type="entry name" value="coaBC_dfp"/>
    <property type="match status" value="1"/>
</dbReference>
<evidence type="ECO:0000259" key="5">
    <source>
        <dbReference type="Pfam" id="PF02441"/>
    </source>
</evidence>
<feature type="binding site" evidence="3">
    <location>
        <position position="254"/>
    </location>
    <ligand>
        <name>CTP</name>
        <dbReference type="ChEBI" id="CHEBI:37563"/>
    </ligand>
</feature>
<feature type="region of interest" description="Phosphopantothenoylcysteine decarboxylase" evidence="3">
    <location>
        <begin position="1"/>
        <end position="155"/>
    </location>
</feature>
<keyword evidence="3 4" id="KW-0288">FMN</keyword>
<feature type="binding site" evidence="3">
    <location>
        <position position="302"/>
    </location>
    <ligand>
        <name>CTP</name>
        <dbReference type="ChEBI" id="CHEBI:37563"/>
    </ligand>
</feature>
<keyword evidence="3" id="KW-0479">Metal-binding</keyword>